<dbReference type="Proteomes" id="UP001596289">
    <property type="component" value="Unassembled WGS sequence"/>
</dbReference>
<accession>A0ABW1REB9</accession>
<organism evidence="2 3">
    <name type="scientific">Loigolactobacillus jiayinensis</name>
    <dbReference type="NCBI Taxonomy" id="2486016"/>
    <lineage>
        <taxon>Bacteria</taxon>
        <taxon>Bacillati</taxon>
        <taxon>Bacillota</taxon>
        <taxon>Bacilli</taxon>
        <taxon>Lactobacillales</taxon>
        <taxon>Lactobacillaceae</taxon>
        <taxon>Loigolactobacillus</taxon>
    </lineage>
</organism>
<comment type="caution">
    <text evidence="2">The sequence shown here is derived from an EMBL/GenBank/DDBJ whole genome shotgun (WGS) entry which is preliminary data.</text>
</comment>
<feature type="compositionally biased region" description="Polar residues" evidence="1">
    <location>
        <begin position="55"/>
        <end position="65"/>
    </location>
</feature>
<evidence type="ECO:0000256" key="1">
    <source>
        <dbReference type="SAM" id="MobiDB-lite"/>
    </source>
</evidence>
<dbReference type="RefSeq" id="WP_125553629.1">
    <property type="nucleotide sequence ID" value="NZ_JBHSSL010000054.1"/>
</dbReference>
<proteinExistence type="predicted"/>
<feature type="region of interest" description="Disordered" evidence="1">
    <location>
        <begin position="1"/>
        <end position="65"/>
    </location>
</feature>
<gene>
    <name evidence="2" type="ORF">ACFQGP_09565</name>
</gene>
<feature type="compositionally biased region" description="Basic residues" evidence="1">
    <location>
        <begin position="15"/>
        <end position="44"/>
    </location>
</feature>
<sequence length="65" mass="7560">MPKILNVTDDDHSTKAKTAKLKHGRRRNLLFQPRFRHRAARRQKQPHDAFAGTSPCPSDTPVNWR</sequence>
<dbReference type="EMBL" id="JBHSSL010000054">
    <property type="protein sequence ID" value="MFC6170822.1"/>
    <property type="molecule type" value="Genomic_DNA"/>
</dbReference>
<reference evidence="3" key="1">
    <citation type="journal article" date="2019" name="Int. J. Syst. Evol. Microbiol.">
        <title>The Global Catalogue of Microorganisms (GCM) 10K type strain sequencing project: providing services to taxonomists for standard genome sequencing and annotation.</title>
        <authorList>
            <consortium name="The Broad Institute Genomics Platform"/>
            <consortium name="The Broad Institute Genome Sequencing Center for Infectious Disease"/>
            <person name="Wu L."/>
            <person name="Ma J."/>
        </authorList>
    </citation>
    <scope>NUCLEOTIDE SEQUENCE [LARGE SCALE GENOMIC DNA]</scope>
    <source>
        <strain evidence="3">CCM 8904</strain>
    </source>
</reference>
<name>A0ABW1REB9_9LACO</name>
<evidence type="ECO:0000313" key="2">
    <source>
        <dbReference type="EMBL" id="MFC6170822.1"/>
    </source>
</evidence>
<keyword evidence="3" id="KW-1185">Reference proteome</keyword>
<protein>
    <submittedName>
        <fullName evidence="2">Uncharacterized protein</fullName>
    </submittedName>
</protein>
<evidence type="ECO:0000313" key="3">
    <source>
        <dbReference type="Proteomes" id="UP001596289"/>
    </source>
</evidence>